<organism evidence="2">
    <name type="scientific">Hordeum vulgare subsp. vulgare</name>
    <name type="common">Domesticated barley</name>
    <dbReference type="NCBI Taxonomy" id="112509"/>
    <lineage>
        <taxon>Eukaryota</taxon>
        <taxon>Viridiplantae</taxon>
        <taxon>Streptophyta</taxon>
        <taxon>Embryophyta</taxon>
        <taxon>Tracheophyta</taxon>
        <taxon>Spermatophyta</taxon>
        <taxon>Magnoliopsida</taxon>
        <taxon>Liliopsida</taxon>
        <taxon>Poales</taxon>
        <taxon>Poaceae</taxon>
        <taxon>BOP clade</taxon>
        <taxon>Pooideae</taxon>
        <taxon>Triticodae</taxon>
        <taxon>Triticeae</taxon>
        <taxon>Hordeinae</taxon>
        <taxon>Hordeum</taxon>
    </lineage>
</organism>
<dbReference type="EMBL" id="AK375877">
    <property type="protein sequence ID" value="BAK07072.1"/>
    <property type="molecule type" value="mRNA"/>
</dbReference>
<reference evidence="2" key="1">
    <citation type="journal article" date="2011" name="Plant Physiol.">
        <title>Comprehensive sequence analysis of 24,783 barley full-length cDNAs derived from 12 clone libraries.</title>
        <authorList>
            <person name="Matsumoto T."/>
            <person name="Tanaka T."/>
            <person name="Sakai H."/>
            <person name="Amano N."/>
            <person name="Kanamori H."/>
            <person name="Kurita K."/>
            <person name="Kikuta A."/>
            <person name="Kamiya K."/>
            <person name="Yamamoto M."/>
            <person name="Ikawa H."/>
            <person name="Fujii N."/>
            <person name="Hori K."/>
            <person name="Itoh T."/>
            <person name="Sato K."/>
        </authorList>
    </citation>
    <scope>NUCLEOTIDE SEQUENCE</scope>
    <source>
        <tissue evidence="2">Flower</tissue>
    </source>
</reference>
<sequence>MPRRRPWMVRRRCLLQQAVSQVVPLRFLGDRATRDRELSPVALSAAPSSLAVGSEGGLPPTRCTLPRQIWSSDLLLGCVELRTELVDWTVSLAMTATTPAGAIPPPPPSPSEASSRFMHSPSHSFPRRNPLSS</sequence>
<evidence type="ECO:0000313" key="2">
    <source>
        <dbReference type="EMBL" id="BAK07072.1"/>
    </source>
</evidence>
<protein>
    <submittedName>
        <fullName evidence="2">Predicted protein</fullName>
    </submittedName>
</protein>
<name>F2EIA0_HORVV</name>
<proteinExistence type="evidence at transcript level"/>
<evidence type="ECO:0000256" key="1">
    <source>
        <dbReference type="SAM" id="MobiDB-lite"/>
    </source>
</evidence>
<accession>F2EIA0</accession>
<dbReference type="AlphaFoldDB" id="F2EIA0"/>
<feature type="region of interest" description="Disordered" evidence="1">
    <location>
        <begin position="97"/>
        <end position="133"/>
    </location>
</feature>